<evidence type="ECO:0000256" key="2">
    <source>
        <dbReference type="ARBA" id="ARBA00023043"/>
    </source>
</evidence>
<name>A0A2L2SXH2_9HYPO</name>
<protein>
    <submittedName>
        <fullName evidence="3">Uncharacterized protein</fullName>
    </submittedName>
</protein>
<dbReference type="InterPro" id="IPR002110">
    <property type="entry name" value="Ankyrin_rpt"/>
</dbReference>
<dbReference type="PANTHER" id="PTHR24198">
    <property type="entry name" value="ANKYRIN REPEAT AND PROTEIN KINASE DOMAIN-CONTAINING PROTEIN"/>
    <property type="match status" value="1"/>
</dbReference>
<evidence type="ECO:0000313" key="3">
    <source>
        <dbReference type="EMBL" id="CEI41176.1"/>
    </source>
</evidence>
<keyword evidence="1" id="KW-0677">Repeat</keyword>
<dbReference type="SUPFAM" id="SSF48403">
    <property type="entry name" value="Ankyrin repeat"/>
    <property type="match status" value="1"/>
</dbReference>
<accession>A0A2L2SXH2</accession>
<keyword evidence="4" id="KW-1185">Reference proteome</keyword>
<dbReference type="EMBL" id="LN649232">
    <property type="protein sequence ID" value="CEI41176.1"/>
    <property type="molecule type" value="Genomic_DNA"/>
</dbReference>
<dbReference type="STRING" id="56646.A0A2L2SXH2"/>
<evidence type="ECO:0000256" key="1">
    <source>
        <dbReference type="ARBA" id="ARBA00022737"/>
    </source>
</evidence>
<organism evidence="3 4">
    <name type="scientific">Fusarium venenatum</name>
    <dbReference type="NCBI Taxonomy" id="56646"/>
    <lineage>
        <taxon>Eukaryota</taxon>
        <taxon>Fungi</taxon>
        <taxon>Dikarya</taxon>
        <taxon>Ascomycota</taxon>
        <taxon>Pezizomycotina</taxon>
        <taxon>Sordariomycetes</taxon>
        <taxon>Hypocreomycetidae</taxon>
        <taxon>Hypocreales</taxon>
        <taxon>Nectriaceae</taxon>
        <taxon>Fusarium</taxon>
    </lineage>
</organism>
<dbReference type="SMART" id="SM00248">
    <property type="entry name" value="ANK"/>
    <property type="match status" value="9"/>
</dbReference>
<dbReference type="OrthoDB" id="341259at2759"/>
<dbReference type="Gene3D" id="1.25.40.20">
    <property type="entry name" value="Ankyrin repeat-containing domain"/>
    <property type="match status" value="3"/>
</dbReference>
<evidence type="ECO:0000313" key="4">
    <source>
        <dbReference type="Proteomes" id="UP000245910"/>
    </source>
</evidence>
<dbReference type="AlphaFoldDB" id="A0A2L2SXH2"/>
<dbReference type="PANTHER" id="PTHR24198:SF165">
    <property type="entry name" value="ANKYRIN REPEAT-CONTAINING PROTEIN-RELATED"/>
    <property type="match status" value="1"/>
</dbReference>
<keyword evidence="2" id="KW-0040">ANK repeat</keyword>
<dbReference type="Proteomes" id="UP000245910">
    <property type="component" value="Chromosome IIII"/>
</dbReference>
<reference evidence="4" key="1">
    <citation type="submission" date="2014-10" db="EMBL/GenBank/DDBJ databases">
        <authorList>
            <person name="King R."/>
        </authorList>
    </citation>
    <scope>NUCLEOTIDE SEQUENCE [LARGE SCALE GENOMIC DNA]</scope>
    <source>
        <strain evidence="4">A3/5</strain>
    </source>
</reference>
<dbReference type="InterPro" id="IPR036770">
    <property type="entry name" value="Ankyrin_rpt-contain_sf"/>
</dbReference>
<dbReference type="Pfam" id="PF12796">
    <property type="entry name" value="Ank_2"/>
    <property type="match status" value="2"/>
</dbReference>
<proteinExistence type="predicted"/>
<sequence>MRIPPSIPDLSGIEDSIWYNYPLHWSVAAGDLNKLQDLKTSSPEDIDKSDGHCGTALHIAIYLDNLVAVDILLNAGANPLRRPHFVQQEFNTTPIRVAARLDHQNILHHLWQHINPNSDTFDTQELDGCLCDAAEYGHVATISDLLNWGHDGWSLESKGRALIASANNWRYGNIEFLLSQCPFKQELLNLALAQVIVARSYFDRRDHTESELVAQTQSIKVLMDAGADPKNPRASRISIHGPLVIWTALHKQLYSCLEAFLNYGADPNMVNSQGQTALHSLGAHKRKEPKVKYIFLVEEPSEDVFRLLLRFNASINYKDIYGNTPLQCAAYASPLDTFHILLSNLPTGSQRESTLRSRNHKEETLLPFASAGAQVDIVKYLLSDGVGLCVNETASRGWTPFLSALAPTSPNIAGLSRKIETARLLLSCGANPVVITYNGWTPLHCLAMHPCGNGTDEEARLIQKLISKGSLVDDRASFAFDDLLNRSRRQGGRQDIYCSCRELQYLEDPVA</sequence>